<keyword evidence="4" id="KW-0336">GPI-anchor</keyword>
<dbReference type="InterPro" id="IPR036312">
    <property type="entry name" value="Bifun_inhib/LTP/seed_sf"/>
</dbReference>
<evidence type="ECO:0000256" key="8">
    <source>
        <dbReference type="ARBA" id="ARBA00023288"/>
    </source>
</evidence>
<keyword evidence="5" id="KW-0732">Signal</keyword>
<evidence type="ECO:0000313" key="11">
    <source>
        <dbReference type="EMBL" id="CAI8594849.1"/>
    </source>
</evidence>
<dbReference type="Gene3D" id="1.10.110.10">
    <property type="entry name" value="Plant lipid-transfer and hydrophobic proteins"/>
    <property type="match status" value="1"/>
</dbReference>
<evidence type="ECO:0000256" key="1">
    <source>
        <dbReference type="ARBA" id="ARBA00004609"/>
    </source>
</evidence>
<dbReference type="CDD" id="cd00010">
    <property type="entry name" value="AAI_LTSS"/>
    <property type="match status" value="1"/>
</dbReference>
<protein>
    <recommendedName>
        <fullName evidence="10">Bifunctional inhibitor/plant lipid transfer protein/seed storage helical domain-containing protein</fullName>
    </recommendedName>
</protein>
<comment type="subcellular location">
    <subcellularLocation>
        <location evidence="1">Cell membrane</location>
        <topology evidence="1">Lipid-anchor</topology>
        <topology evidence="1">GPI-anchor</topology>
    </subcellularLocation>
</comment>
<sequence>MASLTYYNLISLFSHIFLLFIISYPPNTLSQDPTSSSPTIAPCTSNLLPLIPCTPFLQGAVSAPASDCCSNLNQLYSQEPHCICFLLNDTAFTSFPINRTLALQVPALCNLQVNNSVCPGEKTRAPPPTSSPNSQVSFGAKNNSTVAASPAFSVPPRPSMIGFGFARSEAINLKAKNGIIVIINITIFMFISVS</sequence>
<dbReference type="GO" id="GO:0005886">
    <property type="term" value="C:plasma membrane"/>
    <property type="evidence" value="ECO:0007669"/>
    <property type="project" value="UniProtKB-SubCell"/>
</dbReference>
<dbReference type="PANTHER" id="PTHR33044">
    <property type="entry name" value="BIFUNCTIONAL INHIBITOR/LIPID-TRANSFER PROTEIN/SEED STORAGE 2S ALBUMIN SUPERFAMILY PROTEIN-RELATED"/>
    <property type="match status" value="1"/>
</dbReference>
<organism evidence="11 12">
    <name type="scientific">Vicia faba</name>
    <name type="common">Broad bean</name>
    <name type="synonym">Faba vulgaris</name>
    <dbReference type="NCBI Taxonomy" id="3906"/>
    <lineage>
        <taxon>Eukaryota</taxon>
        <taxon>Viridiplantae</taxon>
        <taxon>Streptophyta</taxon>
        <taxon>Embryophyta</taxon>
        <taxon>Tracheophyta</taxon>
        <taxon>Spermatophyta</taxon>
        <taxon>Magnoliopsida</taxon>
        <taxon>eudicotyledons</taxon>
        <taxon>Gunneridae</taxon>
        <taxon>Pentapetalae</taxon>
        <taxon>rosids</taxon>
        <taxon>fabids</taxon>
        <taxon>Fabales</taxon>
        <taxon>Fabaceae</taxon>
        <taxon>Papilionoideae</taxon>
        <taxon>50 kb inversion clade</taxon>
        <taxon>NPAAA clade</taxon>
        <taxon>Hologalegina</taxon>
        <taxon>IRL clade</taxon>
        <taxon>Fabeae</taxon>
        <taxon>Vicia</taxon>
    </lineage>
</organism>
<dbReference type="GO" id="GO:0098552">
    <property type="term" value="C:side of membrane"/>
    <property type="evidence" value="ECO:0007669"/>
    <property type="project" value="UniProtKB-KW"/>
</dbReference>
<evidence type="ECO:0000256" key="4">
    <source>
        <dbReference type="ARBA" id="ARBA00022622"/>
    </source>
</evidence>
<keyword evidence="9" id="KW-0812">Transmembrane</keyword>
<evidence type="ECO:0000256" key="7">
    <source>
        <dbReference type="ARBA" id="ARBA00023180"/>
    </source>
</evidence>
<dbReference type="AlphaFoldDB" id="A0AAV0ZD92"/>
<proteinExistence type="inferred from homology"/>
<dbReference type="SMART" id="SM00499">
    <property type="entry name" value="AAI"/>
    <property type="match status" value="1"/>
</dbReference>
<dbReference type="Proteomes" id="UP001157006">
    <property type="component" value="Chromosome 1S"/>
</dbReference>
<accession>A0AAV0ZD92</accession>
<gene>
    <name evidence="11" type="ORF">VFH_I161720</name>
</gene>
<keyword evidence="3" id="KW-1003">Cell membrane</keyword>
<dbReference type="InterPro" id="IPR016140">
    <property type="entry name" value="Bifunc_inhib/LTP/seed_store"/>
</dbReference>
<name>A0AAV0ZD92_VICFA</name>
<dbReference type="SUPFAM" id="SSF47699">
    <property type="entry name" value="Bifunctional inhibitor/lipid-transfer protein/seed storage 2S albumin"/>
    <property type="match status" value="1"/>
</dbReference>
<keyword evidence="9" id="KW-0472">Membrane</keyword>
<keyword evidence="8" id="KW-0449">Lipoprotein</keyword>
<evidence type="ECO:0000259" key="10">
    <source>
        <dbReference type="SMART" id="SM00499"/>
    </source>
</evidence>
<feature type="domain" description="Bifunctional inhibitor/plant lipid transfer protein/seed storage helical" evidence="10">
    <location>
        <begin position="43"/>
        <end position="118"/>
    </location>
</feature>
<evidence type="ECO:0000256" key="3">
    <source>
        <dbReference type="ARBA" id="ARBA00022475"/>
    </source>
</evidence>
<dbReference type="InterPro" id="IPR043325">
    <property type="entry name" value="LTSS"/>
</dbReference>
<comment type="similarity">
    <text evidence="2">Belongs to the plant LTP family.</text>
</comment>
<keyword evidence="7" id="KW-0325">Glycoprotein</keyword>
<evidence type="ECO:0000256" key="9">
    <source>
        <dbReference type="SAM" id="Phobius"/>
    </source>
</evidence>
<keyword evidence="6" id="KW-1015">Disulfide bond</keyword>
<keyword evidence="9" id="KW-1133">Transmembrane helix</keyword>
<evidence type="ECO:0000256" key="6">
    <source>
        <dbReference type="ARBA" id="ARBA00023157"/>
    </source>
</evidence>
<dbReference type="EMBL" id="OX451735">
    <property type="protein sequence ID" value="CAI8594849.1"/>
    <property type="molecule type" value="Genomic_DNA"/>
</dbReference>
<feature type="transmembrane region" description="Helical" evidence="9">
    <location>
        <begin position="6"/>
        <end position="24"/>
    </location>
</feature>
<reference evidence="11 12" key="1">
    <citation type="submission" date="2023-01" db="EMBL/GenBank/DDBJ databases">
        <authorList>
            <person name="Kreplak J."/>
        </authorList>
    </citation>
    <scope>NUCLEOTIDE SEQUENCE [LARGE SCALE GENOMIC DNA]</scope>
</reference>
<evidence type="ECO:0000256" key="2">
    <source>
        <dbReference type="ARBA" id="ARBA00009748"/>
    </source>
</evidence>
<evidence type="ECO:0000313" key="12">
    <source>
        <dbReference type="Proteomes" id="UP001157006"/>
    </source>
</evidence>
<keyword evidence="12" id="KW-1185">Reference proteome</keyword>
<evidence type="ECO:0000256" key="5">
    <source>
        <dbReference type="ARBA" id="ARBA00022729"/>
    </source>
</evidence>
<dbReference type="Pfam" id="PF14368">
    <property type="entry name" value="LTP_2"/>
    <property type="match status" value="1"/>
</dbReference>